<sequence length="129" mass="13664">MALAILVKGKKRSVKTFSATAAFSIAASGITEPAVYGLMLKMKRPIIPSIIASGVGGLFFGLCQVKVFSLVTVSILSLPQFINPAGGNNFVLAVVGLLLTTIVSFVLNWLWGIDESMFDEDEIEAAAEV</sequence>
<dbReference type="PANTHER" id="PTHR30175">
    <property type="entry name" value="PHOSPHOTRANSFERASE SYSTEM TRANSPORT PROTEIN"/>
    <property type="match status" value="1"/>
</dbReference>
<proteinExistence type="predicted"/>
<accession>A0ABY6H554</accession>
<evidence type="ECO:0000313" key="3">
    <source>
        <dbReference type="Proteomes" id="UP001164790"/>
    </source>
</evidence>
<evidence type="ECO:0000256" key="1">
    <source>
        <dbReference type="SAM" id="Phobius"/>
    </source>
</evidence>
<keyword evidence="1" id="KW-0812">Transmembrane</keyword>
<keyword evidence="1" id="KW-1133">Transmembrane helix</keyword>
<organism evidence="2 3">
    <name type="scientific">Lacticaseibacillus chiayiensis</name>
    <dbReference type="NCBI Taxonomy" id="2100821"/>
    <lineage>
        <taxon>Bacteria</taxon>
        <taxon>Bacillati</taxon>
        <taxon>Bacillota</taxon>
        <taxon>Bacilli</taxon>
        <taxon>Lactobacillales</taxon>
        <taxon>Lactobacillaceae</taxon>
        <taxon>Lacticaseibacillus</taxon>
    </lineage>
</organism>
<dbReference type="InterPro" id="IPR050558">
    <property type="entry name" value="PTS_Sugar-Specific_Components"/>
</dbReference>
<keyword evidence="3" id="KW-1185">Reference proteome</keyword>
<reference evidence="2" key="1">
    <citation type="submission" date="2022-10" db="EMBL/GenBank/DDBJ databases">
        <title>Comparative genomic analysis and in-vitro probiotic properties of the potential probiotic L. chiayiensis AACE 3.</title>
        <authorList>
            <person name="Kang X."/>
        </authorList>
    </citation>
    <scope>NUCLEOTIDE SEQUENCE</scope>
    <source>
        <strain evidence="2">AACE 3</strain>
    </source>
</reference>
<evidence type="ECO:0000313" key="2">
    <source>
        <dbReference type="EMBL" id="UYN56489.1"/>
    </source>
</evidence>
<feature type="transmembrane region" description="Helical" evidence="1">
    <location>
        <begin position="90"/>
        <end position="111"/>
    </location>
</feature>
<protein>
    <recommendedName>
        <fullName evidence="4">PTS EIIC type-1 domain-containing protein</fullName>
    </recommendedName>
</protein>
<keyword evidence="1" id="KW-0472">Membrane</keyword>
<dbReference type="Proteomes" id="UP001164790">
    <property type="component" value="Chromosome"/>
</dbReference>
<feature type="transmembrane region" description="Helical" evidence="1">
    <location>
        <begin position="57"/>
        <end position="78"/>
    </location>
</feature>
<gene>
    <name evidence="2" type="ORF">OFW50_13670</name>
</gene>
<name>A0ABY6H554_9LACO</name>
<evidence type="ECO:0008006" key="4">
    <source>
        <dbReference type="Google" id="ProtNLM"/>
    </source>
</evidence>
<dbReference type="PANTHER" id="PTHR30175:SF1">
    <property type="entry name" value="PTS SYSTEM ARBUTIN-, CELLOBIOSE-, AND SALICIN-SPECIFIC EIIBC COMPONENT-RELATED"/>
    <property type="match status" value="1"/>
</dbReference>
<dbReference type="EMBL" id="CP107523">
    <property type="protein sequence ID" value="UYN56489.1"/>
    <property type="molecule type" value="Genomic_DNA"/>
</dbReference>